<dbReference type="RefSeq" id="WP_070246891.1">
    <property type="nucleotide sequence ID" value="NZ_LROM01000059.1"/>
</dbReference>
<dbReference type="EMBL" id="LROM01000059">
    <property type="protein sequence ID" value="OFA07613.1"/>
    <property type="molecule type" value="Genomic_DNA"/>
</dbReference>
<dbReference type="InterPro" id="IPR002750">
    <property type="entry name" value="CobE/GbiG_C"/>
</dbReference>
<dbReference type="Pfam" id="PF01890">
    <property type="entry name" value="CbiG_C"/>
    <property type="match status" value="1"/>
</dbReference>
<dbReference type="InterPro" id="IPR038029">
    <property type="entry name" value="GbiG_N_sf"/>
</dbReference>
<dbReference type="InterPro" id="IPR036518">
    <property type="entry name" value="CobE/GbiG_C_sf"/>
</dbReference>
<dbReference type="GO" id="GO:0009236">
    <property type="term" value="P:cobalamin biosynthetic process"/>
    <property type="evidence" value="ECO:0007669"/>
    <property type="project" value="InterPro"/>
</dbReference>
<dbReference type="Gene3D" id="3.30.420.180">
    <property type="entry name" value="CobE/GbiG C-terminal domain"/>
    <property type="match status" value="1"/>
</dbReference>
<dbReference type="InterPro" id="IPR052553">
    <property type="entry name" value="CbiG_hydrolase"/>
</dbReference>
<proteinExistence type="predicted"/>
<organism evidence="3 4">
    <name type="scientific">Duganella phyllosphaerae</name>
    <dbReference type="NCBI Taxonomy" id="762836"/>
    <lineage>
        <taxon>Bacteria</taxon>
        <taxon>Pseudomonadati</taxon>
        <taxon>Pseudomonadota</taxon>
        <taxon>Betaproteobacteria</taxon>
        <taxon>Burkholderiales</taxon>
        <taxon>Oxalobacteraceae</taxon>
        <taxon>Telluria group</taxon>
        <taxon>Duganella</taxon>
    </lineage>
</organism>
<dbReference type="Pfam" id="PF11760">
    <property type="entry name" value="CbiG_N"/>
    <property type="match status" value="1"/>
</dbReference>
<dbReference type="OrthoDB" id="9781023at2"/>
<dbReference type="Gene3D" id="3.40.50.11220">
    <property type="match status" value="1"/>
</dbReference>
<reference evidence="4" key="1">
    <citation type="journal article" date="2016" name="Front. Microbiol.">
        <title>Molecular Keys to the Janthinobacterium and Duganella spp. Interaction with the Plant Pathogen Fusarium graminearum.</title>
        <authorList>
            <person name="Haack F.S."/>
            <person name="Poehlein A."/>
            <person name="Kroger C."/>
            <person name="Voigt C.A."/>
            <person name="Piepenbring M."/>
            <person name="Bode H.B."/>
            <person name="Daniel R."/>
            <person name="Schafer W."/>
            <person name="Streit W.R."/>
        </authorList>
    </citation>
    <scope>NUCLEOTIDE SEQUENCE [LARGE SCALE GENOMIC DNA]</scope>
    <source>
        <strain evidence="4">T54</strain>
    </source>
</reference>
<accession>A0A1E7X4T6</accession>
<evidence type="ECO:0000259" key="1">
    <source>
        <dbReference type="Pfam" id="PF01890"/>
    </source>
</evidence>
<protein>
    <submittedName>
        <fullName evidence="3">Cobalamin biosynthesis protein CbiG</fullName>
    </submittedName>
</protein>
<dbReference type="PANTHER" id="PTHR37477">
    <property type="entry name" value="COBALT-PRECORRIN-5A HYDROLASE"/>
    <property type="match status" value="1"/>
</dbReference>
<dbReference type="Proteomes" id="UP000175989">
    <property type="component" value="Unassembled WGS sequence"/>
</dbReference>
<evidence type="ECO:0000313" key="3">
    <source>
        <dbReference type="EMBL" id="OFA07613.1"/>
    </source>
</evidence>
<keyword evidence="4" id="KW-1185">Reference proteome</keyword>
<dbReference type="PATRIC" id="fig|762836.4.peg.1208"/>
<sequence length="259" mass="27371">MTAQSAAAPLGIWLVRPEGDALAAALQARLGGDIYRPWLQPEVAQKTQFAASYRRHAQWIMVAASGIAVRFLDGLPVDKHTDPAVVVIDEAARHAVALLSGHEGGGNILAYRVANVVGATPVVTTATEALKPLTVGIGCRKGVPAERIEAAVVKALLAAGDYGMRDVREVATVDLKAQEPGLLAFCLQHDLPLRVFARATLAARPWVTTPSDWVQQNVGLNGVCEPCALVASPRGALLVPKMSLDGVAVAVVLDKWMEI</sequence>
<dbReference type="SUPFAM" id="SSF159672">
    <property type="entry name" value="CbiG N-terminal domain-like"/>
    <property type="match status" value="1"/>
</dbReference>
<feature type="domain" description="CobE/GbiG C-terminal" evidence="1">
    <location>
        <begin position="133"/>
        <end position="251"/>
    </location>
</feature>
<dbReference type="NCBIfam" id="NF005440">
    <property type="entry name" value="PRK07027.1-4"/>
    <property type="match status" value="1"/>
</dbReference>
<name>A0A1E7X4T6_9BURK</name>
<gene>
    <name evidence="3" type="ORF">DUPY_11580</name>
</gene>
<dbReference type="PANTHER" id="PTHR37477:SF1">
    <property type="entry name" value="COBALT-PRECORRIN-5A HYDROLASE"/>
    <property type="match status" value="1"/>
</dbReference>
<evidence type="ECO:0000313" key="4">
    <source>
        <dbReference type="Proteomes" id="UP000175989"/>
    </source>
</evidence>
<feature type="domain" description="Cobalamin synthesis G N-terminal" evidence="2">
    <location>
        <begin position="49"/>
        <end position="128"/>
    </location>
</feature>
<evidence type="ECO:0000259" key="2">
    <source>
        <dbReference type="Pfam" id="PF11760"/>
    </source>
</evidence>
<dbReference type="AlphaFoldDB" id="A0A1E7X4T6"/>
<comment type="caution">
    <text evidence="3">The sequence shown here is derived from an EMBL/GenBank/DDBJ whole genome shotgun (WGS) entry which is preliminary data.</text>
</comment>
<dbReference type="InterPro" id="IPR021744">
    <property type="entry name" value="CbiG_N"/>
</dbReference>